<dbReference type="InterPro" id="IPR019714">
    <property type="entry name" value="2-haloacid_dehalogenase_DehI"/>
</dbReference>
<sequence length="302" mass="35083">MKFKNKDLQEEIKRGMQLAATKQDLMPEKVGPRMALIYKDIQNTLRVPVVNSIFRILANYPDYLEQRWKEVSPVLRTMAFEKQADEIREMALINEFSTFPELSLKNQTKIKQLIAFNDTIFYVLPKLLIITGLFYELSYGAEKRNRSEPENEDDYYYKIPFGIVKGTEKVPLIDPGKTRGNIINVFDSIKEVHDYPLISSYYRGIANWPELLQEIWDRIKSMVGTPPYEKRKQELVVFSTNGLQNLQNVIKTQHIIMPEKESEEIRHILLAFQQKFIPEMLLDLALIKANLGGGKPAIQLSL</sequence>
<protein>
    <submittedName>
        <fullName evidence="1">Uncharacterized protein</fullName>
    </submittedName>
</protein>
<keyword evidence="2" id="KW-1185">Reference proteome</keyword>
<dbReference type="KEGG" id="grs:C7S20_02435"/>
<evidence type="ECO:0000313" key="1">
    <source>
        <dbReference type="EMBL" id="AVR44210.1"/>
    </source>
</evidence>
<dbReference type="Proteomes" id="UP000241507">
    <property type="component" value="Chromosome"/>
</dbReference>
<dbReference type="GO" id="GO:0019120">
    <property type="term" value="F:hydrolase activity, acting on acid halide bonds, in C-halide compounds"/>
    <property type="evidence" value="ECO:0007669"/>
    <property type="project" value="InterPro"/>
</dbReference>
<gene>
    <name evidence="1" type="ORF">C7S20_02435</name>
</gene>
<accession>A0A2R3Z1P9</accession>
<dbReference type="EMBL" id="CP028136">
    <property type="protein sequence ID" value="AVR44210.1"/>
    <property type="molecule type" value="Genomic_DNA"/>
</dbReference>
<name>A0A2R3Z1P9_9FLAO</name>
<organism evidence="1 2">
    <name type="scientific">Christiangramia fulva</name>
    <dbReference type="NCBI Taxonomy" id="2126553"/>
    <lineage>
        <taxon>Bacteria</taxon>
        <taxon>Pseudomonadati</taxon>
        <taxon>Bacteroidota</taxon>
        <taxon>Flavobacteriia</taxon>
        <taxon>Flavobacteriales</taxon>
        <taxon>Flavobacteriaceae</taxon>
        <taxon>Christiangramia</taxon>
    </lineage>
</organism>
<evidence type="ECO:0000313" key="2">
    <source>
        <dbReference type="Proteomes" id="UP000241507"/>
    </source>
</evidence>
<dbReference type="Pfam" id="PF10778">
    <property type="entry name" value="DehI"/>
    <property type="match status" value="1"/>
</dbReference>
<dbReference type="AlphaFoldDB" id="A0A2R3Z1P9"/>
<reference evidence="2" key="1">
    <citation type="submission" date="2018-03" db="EMBL/GenBank/DDBJ databases">
        <title>Gramella fulva sp. nov., isolated from a dry surface of tidal flat.</title>
        <authorList>
            <person name="Hwang S.H."/>
            <person name="Hwang W.M."/>
            <person name="Kang K."/>
            <person name="Ahn T.-Y."/>
        </authorList>
    </citation>
    <scope>NUCLEOTIDE SEQUENCE [LARGE SCALE GENOMIC DNA]</scope>
    <source>
        <strain evidence="2">SH35</strain>
    </source>
</reference>
<proteinExistence type="predicted"/>